<reference evidence="1 2" key="1">
    <citation type="journal article" date="2018" name="Nat. Ecol. Evol.">
        <title>Shark genomes provide insights into elasmobranch evolution and the origin of vertebrates.</title>
        <authorList>
            <person name="Hara Y"/>
            <person name="Yamaguchi K"/>
            <person name="Onimaru K"/>
            <person name="Kadota M"/>
            <person name="Koyanagi M"/>
            <person name="Keeley SD"/>
            <person name="Tatsumi K"/>
            <person name="Tanaka K"/>
            <person name="Motone F"/>
            <person name="Kageyama Y"/>
            <person name="Nozu R"/>
            <person name="Adachi N"/>
            <person name="Nishimura O"/>
            <person name="Nakagawa R"/>
            <person name="Tanegashima C"/>
            <person name="Kiyatake I"/>
            <person name="Matsumoto R"/>
            <person name="Murakumo K"/>
            <person name="Nishida K"/>
            <person name="Terakita A"/>
            <person name="Kuratani S"/>
            <person name="Sato K"/>
            <person name="Hyodo S Kuraku.S."/>
        </authorList>
    </citation>
    <scope>NUCLEOTIDE SEQUENCE [LARGE SCALE GENOMIC DNA]</scope>
</reference>
<gene>
    <name evidence="1" type="ORF">scyTo_0008816</name>
</gene>
<sequence length="90" mass="9996">MKACSGPQATLSPLLIHFVHSRVTPVSVAFTSQDGLKTEGASRSCLTPAQVPFRSWTCVRCTTEQVKWHRQEDISFLTDTKPVDWIHAAV</sequence>
<evidence type="ECO:0000313" key="2">
    <source>
        <dbReference type="Proteomes" id="UP000288216"/>
    </source>
</evidence>
<organism evidence="1 2">
    <name type="scientific">Scyliorhinus torazame</name>
    <name type="common">Cloudy catshark</name>
    <name type="synonym">Catulus torazame</name>
    <dbReference type="NCBI Taxonomy" id="75743"/>
    <lineage>
        <taxon>Eukaryota</taxon>
        <taxon>Metazoa</taxon>
        <taxon>Chordata</taxon>
        <taxon>Craniata</taxon>
        <taxon>Vertebrata</taxon>
        <taxon>Chondrichthyes</taxon>
        <taxon>Elasmobranchii</taxon>
        <taxon>Galeomorphii</taxon>
        <taxon>Galeoidea</taxon>
        <taxon>Carcharhiniformes</taxon>
        <taxon>Scyliorhinidae</taxon>
        <taxon>Scyliorhinus</taxon>
    </lineage>
</organism>
<keyword evidence="2" id="KW-1185">Reference proteome</keyword>
<protein>
    <submittedName>
        <fullName evidence="1">Uncharacterized protein</fullName>
    </submittedName>
</protein>
<dbReference type="Proteomes" id="UP000288216">
    <property type="component" value="Unassembled WGS sequence"/>
</dbReference>
<comment type="caution">
    <text evidence="1">The sequence shown here is derived from an EMBL/GenBank/DDBJ whole genome shotgun (WGS) entry which is preliminary data.</text>
</comment>
<dbReference type="EMBL" id="BFAA01003452">
    <property type="protein sequence ID" value="GCB71360.1"/>
    <property type="molecule type" value="Genomic_DNA"/>
</dbReference>
<evidence type="ECO:0000313" key="1">
    <source>
        <dbReference type="EMBL" id="GCB71360.1"/>
    </source>
</evidence>
<accession>A0A401PDX6</accession>
<name>A0A401PDX6_SCYTO</name>
<proteinExistence type="predicted"/>
<dbReference type="AlphaFoldDB" id="A0A401PDX6"/>